<reference evidence="8" key="1">
    <citation type="journal article" date="2019" name="Gigascience">
        <title>De novo genome assembly of the endangered Acer yangbiense, a plant species with extremely small populations endemic to Yunnan Province, China.</title>
        <authorList>
            <person name="Yang J."/>
            <person name="Wariss H.M."/>
            <person name="Tao L."/>
            <person name="Zhang R."/>
            <person name="Yun Q."/>
            <person name="Hollingsworth P."/>
            <person name="Dao Z."/>
            <person name="Luo G."/>
            <person name="Guo H."/>
            <person name="Ma Y."/>
            <person name="Sun W."/>
        </authorList>
    </citation>
    <scope>NUCLEOTIDE SEQUENCE [LARGE SCALE GENOMIC DNA]</scope>
    <source>
        <strain evidence="8">cv. Malutang</strain>
    </source>
</reference>
<keyword evidence="8" id="KW-1185">Reference proteome</keyword>
<feature type="signal peptide" evidence="5">
    <location>
        <begin position="1"/>
        <end position="33"/>
    </location>
</feature>
<feature type="chain" id="PRO_5022974923" description="Knottins-like domain-containing protein" evidence="5">
    <location>
        <begin position="34"/>
        <end position="83"/>
    </location>
</feature>
<evidence type="ECO:0000256" key="4">
    <source>
        <dbReference type="ARBA" id="ARBA00023157"/>
    </source>
</evidence>
<comment type="caution">
    <text evidence="7">The sequence shown here is derived from an EMBL/GenBank/DDBJ whole genome shotgun (WGS) entry which is preliminary data.</text>
</comment>
<evidence type="ECO:0000256" key="5">
    <source>
        <dbReference type="SAM" id="SignalP"/>
    </source>
</evidence>
<dbReference type="Gene3D" id="3.30.30.10">
    <property type="entry name" value="Knottin, scorpion toxin-like"/>
    <property type="match status" value="1"/>
</dbReference>
<gene>
    <name evidence="7" type="ORF">EZV62_021359</name>
</gene>
<keyword evidence="3" id="KW-0611">Plant defense</keyword>
<dbReference type="InterPro" id="IPR003614">
    <property type="entry name" value="Knottins"/>
</dbReference>
<proteinExistence type="predicted"/>
<organism evidence="7 8">
    <name type="scientific">Acer yangbiense</name>
    <dbReference type="NCBI Taxonomy" id="1000413"/>
    <lineage>
        <taxon>Eukaryota</taxon>
        <taxon>Viridiplantae</taxon>
        <taxon>Streptophyta</taxon>
        <taxon>Embryophyta</taxon>
        <taxon>Tracheophyta</taxon>
        <taxon>Spermatophyta</taxon>
        <taxon>Magnoliopsida</taxon>
        <taxon>eudicotyledons</taxon>
        <taxon>Gunneridae</taxon>
        <taxon>Pentapetalae</taxon>
        <taxon>rosids</taxon>
        <taxon>malvids</taxon>
        <taxon>Sapindales</taxon>
        <taxon>Sapindaceae</taxon>
        <taxon>Hippocastanoideae</taxon>
        <taxon>Acereae</taxon>
        <taxon>Acer</taxon>
    </lineage>
</organism>
<dbReference type="EMBL" id="VAHF01000010">
    <property type="protein sequence ID" value="TXG52190.1"/>
    <property type="molecule type" value="Genomic_DNA"/>
</dbReference>
<evidence type="ECO:0000256" key="1">
    <source>
        <dbReference type="ARBA" id="ARBA00022529"/>
    </source>
</evidence>
<dbReference type="Pfam" id="PF00304">
    <property type="entry name" value="Gamma-thionin"/>
    <property type="match status" value="1"/>
</dbReference>
<dbReference type="InterPro" id="IPR036574">
    <property type="entry name" value="Scorpion_toxin-like_sf"/>
</dbReference>
<dbReference type="GO" id="GO:0031640">
    <property type="term" value="P:killing of cells of another organism"/>
    <property type="evidence" value="ECO:0007669"/>
    <property type="project" value="UniProtKB-KW"/>
</dbReference>
<dbReference type="SUPFAM" id="SSF57095">
    <property type="entry name" value="Scorpion toxin-like"/>
    <property type="match status" value="1"/>
</dbReference>
<evidence type="ECO:0000313" key="8">
    <source>
        <dbReference type="Proteomes" id="UP000323000"/>
    </source>
</evidence>
<keyword evidence="1" id="KW-0929">Antimicrobial</keyword>
<sequence length="83" mass="9163">MAKLISHPPSSSILFLFLVVVLLVSTEMIRVEAKLCQRRSKTRSGFCGSTGNCNRQCRNRESAVSGACHAQLPGFACFCYFKC</sequence>
<dbReference type="Proteomes" id="UP000323000">
    <property type="component" value="Chromosome 10"/>
</dbReference>
<evidence type="ECO:0000313" key="7">
    <source>
        <dbReference type="EMBL" id="TXG52190.1"/>
    </source>
</evidence>
<name>A0A5C7H5H9_9ROSI</name>
<accession>A0A5C7H5H9</accession>
<evidence type="ECO:0000256" key="2">
    <source>
        <dbReference type="ARBA" id="ARBA00022577"/>
    </source>
</evidence>
<feature type="domain" description="Knottins-like" evidence="6">
    <location>
        <begin position="35"/>
        <end position="83"/>
    </location>
</feature>
<evidence type="ECO:0000259" key="6">
    <source>
        <dbReference type="SMART" id="SM00505"/>
    </source>
</evidence>
<keyword evidence="5" id="KW-0732">Signal</keyword>
<protein>
    <recommendedName>
        <fullName evidence="6">Knottins-like domain-containing protein</fullName>
    </recommendedName>
</protein>
<dbReference type="OrthoDB" id="1851987at2759"/>
<dbReference type="AlphaFoldDB" id="A0A5C7H5H9"/>
<dbReference type="PANTHER" id="PTHR33147">
    <property type="entry name" value="DEFENSIN-LIKE PROTEIN 1"/>
    <property type="match status" value="1"/>
</dbReference>
<evidence type="ECO:0000256" key="3">
    <source>
        <dbReference type="ARBA" id="ARBA00022821"/>
    </source>
</evidence>
<dbReference type="SMART" id="SM00505">
    <property type="entry name" value="Knot1"/>
    <property type="match status" value="1"/>
</dbReference>
<keyword evidence="4" id="KW-1015">Disulfide bond</keyword>
<dbReference type="GO" id="GO:0050832">
    <property type="term" value="P:defense response to fungus"/>
    <property type="evidence" value="ECO:0007669"/>
    <property type="project" value="UniProtKB-KW"/>
</dbReference>
<dbReference type="PANTHER" id="PTHR33147:SF46">
    <property type="entry name" value="DEFENSIN-LIKE PROTEIN 19"/>
    <property type="match status" value="1"/>
</dbReference>
<keyword evidence="2" id="KW-0295">Fungicide</keyword>